<comment type="caution">
    <text evidence="1">The sequence shown here is derived from an EMBL/GenBank/DDBJ whole genome shotgun (WGS) entry which is preliminary data.</text>
</comment>
<evidence type="ECO:0000313" key="1">
    <source>
        <dbReference type="EMBL" id="CAH1969193.1"/>
    </source>
</evidence>
<dbReference type="Proteomes" id="UP001152888">
    <property type="component" value="Unassembled WGS sequence"/>
</dbReference>
<dbReference type="OrthoDB" id="10384281at2759"/>
<organism evidence="1 2">
    <name type="scientific">Acanthoscelides obtectus</name>
    <name type="common">Bean weevil</name>
    <name type="synonym">Bruchus obtectus</name>
    <dbReference type="NCBI Taxonomy" id="200917"/>
    <lineage>
        <taxon>Eukaryota</taxon>
        <taxon>Metazoa</taxon>
        <taxon>Ecdysozoa</taxon>
        <taxon>Arthropoda</taxon>
        <taxon>Hexapoda</taxon>
        <taxon>Insecta</taxon>
        <taxon>Pterygota</taxon>
        <taxon>Neoptera</taxon>
        <taxon>Endopterygota</taxon>
        <taxon>Coleoptera</taxon>
        <taxon>Polyphaga</taxon>
        <taxon>Cucujiformia</taxon>
        <taxon>Chrysomeloidea</taxon>
        <taxon>Chrysomelidae</taxon>
        <taxon>Bruchinae</taxon>
        <taxon>Bruchini</taxon>
        <taxon>Acanthoscelides</taxon>
    </lineage>
</organism>
<evidence type="ECO:0000313" key="2">
    <source>
        <dbReference type="Proteomes" id="UP001152888"/>
    </source>
</evidence>
<protein>
    <submittedName>
        <fullName evidence="1">Uncharacterized protein</fullName>
    </submittedName>
</protein>
<reference evidence="1" key="1">
    <citation type="submission" date="2022-03" db="EMBL/GenBank/DDBJ databases">
        <authorList>
            <person name="Sayadi A."/>
        </authorList>
    </citation>
    <scope>NUCLEOTIDE SEQUENCE</scope>
</reference>
<name>A0A9P0P6L4_ACAOB</name>
<sequence>EKVTVRESFIATHEFNSDREPIKSAARSLNLLKMVSSKQILIGSFTLFVFWKALRKFSQEDINLCNCLGFPSKVVYDQITRLNSETDESDCY</sequence>
<dbReference type="AlphaFoldDB" id="A0A9P0P6L4"/>
<keyword evidence="2" id="KW-1185">Reference proteome</keyword>
<dbReference type="EMBL" id="CAKOFQ010006763">
    <property type="protein sequence ID" value="CAH1969193.1"/>
    <property type="molecule type" value="Genomic_DNA"/>
</dbReference>
<proteinExistence type="predicted"/>
<gene>
    <name evidence="1" type="ORF">ACAOBT_LOCUS8296</name>
</gene>
<feature type="non-terminal residue" evidence="1">
    <location>
        <position position="92"/>
    </location>
</feature>
<accession>A0A9P0P6L4</accession>